<evidence type="ECO:0000313" key="3">
    <source>
        <dbReference type="Proteomes" id="UP000626092"/>
    </source>
</evidence>
<comment type="caution">
    <text evidence="2">The sequence shown here is derived from an EMBL/GenBank/DDBJ whole genome shotgun (WGS) entry which is preliminary data.</text>
</comment>
<feature type="region of interest" description="Disordered" evidence="1">
    <location>
        <begin position="1"/>
        <end position="23"/>
    </location>
</feature>
<organism evidence="2 3">
    <name type="scientific">Rhododendron simsii</name>
    <name type="common">Sims's rhododendron</name>
    <dbReference type="NCBI Taxonomy" id="118357"/>
    <lineage>
        <taxon>Eukaryota</taxon>
        <taxon>Viridiplantae</taxon>
        <taxon>Streptophyta</taxon>
        <taxon>Embryophyta</taxon>
        <taxon>Tracheophyta</taxon>
        <taxon>Spermatophyta</taxon>
        <taxon>Magnoliopsida</taxon>
        <taxon>eudicotyledons</taxon>
        <taxon>Gunneridae</taxon>
        <taxon>Pentapetalae</taxon>
        <taxon>asterids</taxon>
        <taxon>Ericales</taxon>
        <taxon>Ericaceae</taxon>
        <taxon>Ericoideae</taxon>
        <taxon>Rhodoreae</taxon>
        <taxon>Rhododendron</taxon>
    </lineage>
</organism>
<reference evidence="2" key="1">
    <citation type="submission" date="2019-11" db="EMBL/GenBank/DDBJ databases">
        <authorList>
            <person name="Liu Y."/>
            <person name="Hou J."/>
            <person name="Li T.-Q."/>
            <person name="Guan C.-H."/>
            <person name="Wu X."/>
            <person name="Wu H.-Z."/>
            <person name="Ling F."/>
            <person name="Zhang R."/>
            <person name="Shi X.-G."/>
            <person name="Ren J.-P."/>
            <person name="Chen E.-F."/>
            <person name="Sun J.-M."/>
        </authorList>
    </citation>
    <scope>NUCLEOTIDE SEQUENCE</scope>
    <source>
        <strain evidence="2">Adult_tree_wgs_1</strain>
        <tissue evidence="2">Leaves</tissue>
    </source>
</reference>
<name>A0A834G3I8_RHOSS</name>
<dbReference type="Proteomes" id="UP000626092">
    <property type="component" value="Unassembled WGS sequence"/>
</dbReference>
<sequence length="287" mass="31368">MEKFSFVSAASHPTHGQASGANVGVDLCPESKDLKKVDNGDSSCTKSTSTEEATGESSQFSYYPYQLSSARFENIRKGLPFQKNSMFNSKPTPDIIMVANFGLAKLCVVPNPHVSTRLIASGKLLGQFSDMRLATCSYLLNMDDITMDENLGQTIICAFHNLNRASFSIYKYITSNAAGHHHLHPMTIGLLIEATGLGPLPTLVATCNEVHKSSHGRKESRVGYFWQHAKNNEWATAIFASLKPLLVVRKEVACFGLAKLCVVRNPHMSTRLIASGKLLGQIPLKHG</sequence>
<keyword evidence="3" id="KW-1185">Reference proteome</keyword>
<evidence type="ECO:0000256" key="1">
    <source>
        <dbReference type="SAM" id="MobiDB-lite"/>
    </source>
</evidence>
<evidence type="ECO:0000313" key="2">
    <source>
        <dbReference type="EMBL" id="KAF7123749.1"/>
    </source>
</evidence>
<proteinExistence type="predicted"/>
<dbReference type="OrthoDB" id="10332215at2759"/>
<protein>
    <submittedName>
        <fullName evidence="2">Uncharacterized protein</fullName>
    </submittedName>
</protein>
<accession>A0A834G3I8</accession>
<dbReference type="EMBL" id="WJXA01000012">
    <property type="protein sequence ID" value="KAF7123749.1"/>
    <property type="molecule type" value="Genomic_DNA"/>
</dbReference>
<dbReference type="AlphaFoldDB" id="A0A834G3I8"/>
<gene>
    <name evidence="2" type="ORF">RHSIM_Rhsim12G0102800</name>
</gene>